<evidence type="ECO:0000313" key="2">
    <source>
        <dbReference type="Proteomes" id="UP000034680"/>
    </source>
</evidence>
<proteinExistence type="predicted"/>
<name>A0A0G2FJ78_9PEZI</name>
<sequence>MMDNGQRDINMSAHMSVLLAQHDTSGGDQFSGFPPAGTGLSNLDGVDQASNNRNANPFVQHHTSGGGQFPGVPHNMQYPAGRGFLDPSSAHFGSNDQSFNFAAMQNTIGIAQYLQAMHSMQGPPYHNSWGHTNMVQGYPGPQTGHFGAQSNVHHSMGHYAAQPSHDTITGPNGQNNFQPCMGYDAAQFNHSTGTGRGDA</sequence>
<organism evidence="1 2">
    <name type="scientific">Diaporthe ampelina</name>
    <dbReference type="NCBI Taxonomy" id="1214573"/>
    <lineage>
        <taxon>Eukaryota</taxon>
        <taxon>Fungi</taxon>
        <taxon>Dikarya</taxon>
        <taxon>Ascomycota</taxon>
        <taxon>Pezizomycotina</taxon>
        <taxon>Sordariomycetes</taxon>
        <taxon>Sordariomycetidae</taxon>
        <taxon>Diaporthales</taxon>
        <taxon>Diaporthaceae</taxon>
        <taxon>Diaporthe</taxon>
    </lineage>
</organism>
<keyword evidence="2" id="KW-1185">Reference proteome</keyword>
<accession>A0A0G2FJ78</accession>
<comment type="caution">
    <text evidence="1">The sequence shown here is derived from an EMBL/GenBank/DDBJ whole genome shotgun (WGS) entry which is preliminary data.</text>
</comment>
<dbReference type="AlphaFoldDB" id="A0A0G2FJ78"/>
<evidence type="ECO:0000313" key="1">
    <source>
        <dbReference type="EMBL" id="KKY34422.1"/>
    </source>
</evidence>
<protein>
    <submittedName>
        <fullName evidence="1">Uncharacterized protein</fullName>
    </submittedName>
</protein>
<reference evidence="1 2" key="1">
    <citation type="submission" date="2015-05" db="EMBL/GenBank/DDBJ databases">
        <title>Distinctive expansion of gene families associated with plant cell wall degradation and secondary metabolism in the genomes of grapevine trunk pathogens.</title>
        <authorList>
            <person name="Lawrence D.P."/>
            <person name="Travadon R."/>
            <person name="Rolshausen P.E."/>
            <person name="Baumgartner K."/>
        </authorList>
    </citation>
    <scope>NUCLEOTIDE SEQUENCE [LARGE SCALE GENOMIC DNA]</scope>
    <source>
        <strain evidence="1">DA912</strain>
    </source>
</reference>
<gene>
    <name evidence="1" type="ORF">UCDDA912_g05671</name>
</gene>
<dbReference type="Proteomes" id="UP000034680">
    <property type="component" value="Unassembled WGS sequence"/>
</dbReference>
<reference evidence="1 2" key="2">
    <citation type="submission" date="2015-05" db="EMBL/GenBank/DDBJ databases">
        <authorList>
            <person name="Morales-Cruz A."/>
            <person name="Amrine K.C."/>
            <person name="Cantu D."/>
        </authorList>
    </citation>
    <scope>NUCLEOTIDE SEQUENCE [LARGE SCALE GENOMIC DNA]</scope>
    <source>
        <strain evidence="1">DA912</strain>
    </source>
</reference>
<dbReference type="EMBL" id="LCUC01000207">
    <property type="protein sequence ID" value="KKY34422.1"/>
    <property type="molecule type" value="Genomic_DNA"/>
</dbReference>